<keyword evidence="6" id="KW-0175">Coiled coil</keyword>
<dbReference type="InterPro" id="IPR036961">
    <property type="entry name" value="Kinesin_motor_dom_sf"/>
</dbReference>
<evidence type="ECO:0000256" key="9">
    <source>
        <dbReference type="PROSITE-ProRule" id="PRU00283"/>
    </source>
</evidence>
<evidence type="ECO:0000256" key="6">
    <source>
        <dbReference type="ARBA" id="ARBA00023054"/>
    </source>
</evidence>
<evidence type="ECO:0000256" key="5">
    <source>
        <dbReference type="ARBA" id="ARBA00022840"/>
    </source>
</evidence>
<dbReference type="GO" id="GO:0005874">
    <property type="term" value="C:microtubule"/>
    <property type="evidence" value="ECO:0007669"/>
    <property type="project" value="UniProtKB-KW"/>
</dbReference>
<protein>
    <submittedName>
        <fullName evidence="11">Kinesin motor domain</fullName>
    </submittedName>
</protein>
<feature type="binding site" evidence="9">
    <location>
        <begin position="112"/>
        <end position="119"/>
    </location>
    <ligand>
        <name>ATP</name>
        <dbReference type="ChEBI" id="CHEBI:30616"/>
    </ligand>
</feature>
<keyword evidence="5 9" id="KW-0067">ATP-binding</keyword>
<accession>A0AAW1LAD6</accession>
<dbReference type="InterPro" id="IPR027640">
    <property type="entry name" value="Kinesin-like_fam"/>
</dbReference>
<comment type="similarity">
    <text evidence="9">Belongs to the TRAFAC class myosin-kinesin ATPase superfamily. Kinesin family.</text>
</comment>
<dbReference type="AlphaFoldDB" id="A0AAW1LAD6"/>
<organism evidence="11 12">
    <name type="scientific">Popillia japonica</name>
    <name type="common">Japanese beetle</name>
    <dbReference type="NCBI Taxonomy" id="7064"/>
    <lineage>
        <taxon>Eukaryota</taxon>
        <taxon>Metazoa</taxon>
        <taxon>Ecdysozoa</taxon>
        <taxon>Arthropoda</taxon>
        <taxon>Hexapoda</taxon>
        <taxon>Insecta</taxon>
        <taxon>Pterygota</taxon>
        <taxon>Neoptera</taxon>
        <taxon>Endopterygota</taxon>
        <taxon>Coleoptera</taxon>
        <taxon>Polyphaga</taxon>
        <taxon>Scarabaeiformia</taxon>
        <taxon>Scarabaeidae</taxon>
        <taxon>Rutelinae</taxon>
        <taxon>Popillia</taxon>
    </lineage>
</organism>
<dbReference type="SUPFAM" id="SSF52540">
    <property type="entry name" value="P-loop containing nucleoside triphosphate hydrolases"/>
    <property type="match status" value="1"/>
</dbReference>
<evidence type="ECO:0000259" key="10">
    <source>
        <dbReference type="PROSITE" id="PS50067"/>
    </source>
</evidence>
<dbReference type="GO" id="GO:0005524">
    <property type="term" value="F:ATP binding"/>
    <property type="evidence" value="ECO:0007669"/>
    <property type="project" value="UniProtKB-UniRule"/>
</dbReference>
<proteinExistence type="inferred from homology"/>
<evidence type="ECO:0000256" key="1">
    <source>
        <dbReference type="ARBA" id="ARBA00004245"/>
    </source>
</evidence>
<dbReference type="InterPro" id="IPR027417">
    <property type="entry name" value="P-loop_NTPase"/>
</dbReference>
<dbReference type="PANTHER" id="PTHR47969:SF21">
    <property type="entry name" value="KINESIN-LIKE PROTEIN"/>
    <property type="match status" value="1"/>
</dbReference>
<dbReference type="PANTHER" id="PTHR47969">
    <property type="entry name" value="CHROMOSOME-ASSOCIATED KINESIN KIF4A-RELATED"/>
    <property type="match status" value="1"/>
</dbReference>
<comment type="subcellular location">
    <subcellularLocation>
        <location evidence="1">Cytoplasm</location>
        <location evidence="1">Cytoskeleton</location>
    </subcellularLocation>
</comment>
<dbReference type="PROSITE" id="PS50067">
    <property type="entry name" value="KINESIN_MOTOR_2"/>
    <property type="match status" value="1"/>
</dbReference>
<feature type="domain" description="Kinesin motor" evidence="10">
    <location>
        <begin position="24"/>
        <end position="168"/>
    </location>
</feature>
<sequence>MDRDREKSSVQQLAKMTRAVNNESVQVIVRCRPISEKEVDADCTKVVSVYPKRGVIEVENPRAKGDNEKNKIFTYDGVYDWNSTQQSIYDETVRPLVASVLEGYNGCVFAYGQTGTGKTFTMEGEDDDDNRGVIPRAFEQIWSHINRTTGVEFLVSVRYLEIYMEEIR</sequence>
<dbReference type="Gene3D" id="3.40.850.10">
    <property type="entry name" value="Kinesin motor domain"/>
    <property type="match status" value="1"/>
</dbReference>
<evidence type="ECO:0000256" key="2">
    <source>
        <dbReference type="ARBA" id="ARBA00022490"/>
    </source>
</evidence>
<dbReference type="GO" id="GO:0008017">
    <property type="term" value="F:microtubule binding"/>
    <property type="evidence" value="ECO:0007669"/>
    <property type="project" value="InterPro"/>
</dbReference>
<evidence type="ECO:0000313" key="11">
    <source>
        <dbReference type="EMBL" id="KAK9730619.1"/>
    </source>
</evidence>
<dbReference type="SMART" id="SM00129">
    <property type="entry name" value="KISc"/>
    <property type="match status" value="1"/>
</dbReference>
<evidence type="ECO:0000313" key="12">
    <source>
        <dbReference type="Proteomes" id="UP001458880"/>
    </source>
</evidence>
<gene>
    <name evidence="11" type="ORF">QE152_g14365</name>
</gene>
<evidence type="ECO:0000256" key="8">
    <source>
        <dbReference type="ARBA" id="ARBA00023212"/>
    </source>
</evidence>
<evidence type="ECO:0000256" key="3">
    <source>
        <dbReference type="ARBA" id="ARBA00022701"/>
    </source>
</evidence>
<keyword evidence="3" id="KW-0493">Microtubule</keyword>
<reference evidence="11 12" key="1">
    <citation type="journal article" date="2024" name="BMC Genomics">
        <title>De novo assembly and annotation of Popillia japonica's genome with initial clues to its potential as an invasive pest.</title>
        <authorList>
            <person name="Cucini C."/>
            <person name="Boschi S."/>
            <person name="Funari R."/>
            <person name="Cardaioli E."/>
            <person name="Iannotti N."/>
            <person name="Marturano G."/>
            <person name="Paoli F."/>
            <person name="Bruttini M."/>
            <person name="Carapelli A."/>
            <person name="Frati F."/>
            <person name="Nardi F."/>
        </authorList>
    </citation>
    <scope>NUCLEOTIDE SEQUENCE [LARGE SCALE GENOMIC DNA]</scope>
    <source>
        <strain evidence="11">DMR45628</strain>
    </source>
</reference>
<dbReference type="Pfam" id="PF00225">
    <property type="entry name" value="Kinesin"/>
    <property type="match status" value="1"/>
</dbReference>
<name>A0AAW1LAD6_POPJA</name>
<dbReference type="GO" id="GO:0003777">
    <property type="term" value="F:microtubule motor activity"/>
    <property type="evidence" value="ECO:0007669"/>
    <property type="project" value="InterPro"/>
</dbReference>
<dbReference type="Proteomes" id="UP001458880">
    <property type="component" value="Unassembled WGS sequence"/>
</dbReference>
<keyword evidence="12" id="KW-1185">Reference proteome</keyword>
<keyword evidence="8" id="KW-0206">Cytoskeleton</keyword>
<keyword evidence="7 9" id="KW-0505">Motor protein</keyword>
<dbReference type="InterPro" id="IPR001752">
    <property type="entry name" value="Kinesin_motor_dom"/>
</dbReference>
<keyword evidence="2" id="KW-0963">Cytoplasm</keyword>
<dbReference type="GO" id="GO:0007018">
    <property type="term" value="P:microtubule-based movement"/>
    <property type="evidence" value="ECO:0007669"/>
    <property type="project" value="InterPro"/>
</dbReference>
<comment type="caution">
    <text evidence="11">The sequence shown here is derived from an EMBL/GenBank/DDBJ whole genome shotgun (WGS) entry which is preliminary data.</text>
</comment>
<evidence type="ECO:0000256" key="4">
    <source>
        <dbReference type="ARBA" id="ARBA00022741"/>
    </source>
</evidence>
<evidence type="ECO:0000256" key="7">
    <source>
        <dbReference type="ARBA" id="ARBA00023175"/>
    </source>
</evidence>
<dbReference type="EMBL" id="JASPKY010000144">
    <property type="protein sequence ID" value="KAK9730619.1"/>
    <property type="molecule type" value="Genomic_DNA"/>
</dbReference>
<keyword evidence="4 9" id="KW-0547">Nucleotide-binding</keyword>